<dbReference type="PANTHER" id="PTHR24305">
    <property type="entry name" value="CYTOCHROME P450"/>
    <property type="match status" value="1"/>
</dbReference>
<dbReference type="InterPro" id="IPR036396">
    <property type="entry name" value="Cyt_P450_sf"/>
</dbReference>
<gene>
    <name evidence="9" type="ORF">EJ05DRAFT_502031</name>
</gene>
<accession>A0A6A6W1U9</accession>
<keyword evidence="10" id="KW-1185">Reference proteome</keyword>
<dbReference type="PRINTS" id="PR00385">
    <property type="entry name" value="P450"/>
</dbReference>
<evidence type="ECO:0000256" key="3">
    <source>
        <dbReference type="ARBA" id="ARBA00022617"/>
    </source>
</evidence>
<dbReference type="EMBL" id="ML996575">
    <property type="protein sequence ID" value="KAF2756525.1"/>
    <property type="molecule type" value="Genomic_DNA"/>
</dbReference>
<comment type="cofactor">
    <cofactor evidence="1 6">
        <name>heme</name>
        <dbReference type="ChEBI" id="CHEBI:30413"/>
    </cofactor>
</comment>
<feature type="transmembrane region" description="Helical" evidence="8">
    <location>
        <begin position="59"/>
        <end position="80"/>
    </location>
</feature>
<name>A0A6A6W1U9_9PEZI</name>
<dbReference type="Gene3D" id="1.10.630.10">
    <property type="entry name" value="Cytochrome P450"/>
    <property type="match status" value="1"/>
</dbReference>
<keyword evidence="8" id="KW-1133">Transmembrane helix</keyword>
<evidence type="ECO:0000256" key="1">
    <source>
        <dbReference type="ARBA" id="ARBA00001971"/>
    </source>
</evidence>
<feature type="binding site" description="axial binding residue" evidence="6">
    <location>
        <position position="499"/>
    </location>
    <ligand>
        <name>heme</name>
        <dbReference type="ChEBI" id="CHEBI:30413"/>
    </ligand>
    <ligandPart>
        <name>Fe</name>
        <dbReference type="ChEBI" id="CHEBI:18248"/>
    </ligandPart>
</feature>
<evidence type="ECO:0000256" key="6">
    <source>
        <dbReference type="PIRSR" id="PIRSR602401-1"/>
    </source>
</evidence>
<dbReference type="GeneID" id="54488249"/>
<reference evidence="9" key="1">
    <citation type="journal article" date="2020" name="Stud. Mycol.">
        <title>101 Dothideomycetes genomes: a test case for predicting lifestyles and emergence of pathogens.</title>
        <authorList>
            <person name="Haridas S."/>
            <person name="Albert R."/>
            <person name="Binder M."/>
            <person name="Bloem J."/>
            <person name="Labutti K."/>
            <person name="Salamov A."/>
            <person name="Andreopoulos B."/>
            <person name="Baker S."/>
            <person name="Barry K."/>
            <person name="Bills G."/>
            <person name="Bluhm B."/>
            <person name="Cannon C."/>
            <person name="Castanera R."/>
            <person name="Culley D."/>
            <person name="Daum C."/>
            <person name="Ezra D."/>
            <person name="Gonzalez J."/>
            <person name="Henrissat B."/>
            <person name="Kuo A."/>
            <person name="Liang C."/>
            <person name="Lipzen A."/>
            <person name="Lutzoni F."/>
            <person name="Magnuson J."/>
            <person name="Mondo S."/>
            <person name="Nolan M."/>
            <person name="Ohm R."/>
            <person name="Pangilinan J."/>
            <person name="Park H.-J."/>
            <person name="Ramirez L."/>
            <person name="Alfaro M."/>
            <person name="Sun H."/>
            <person name="Tritt A."/>
            <person name="Yoshinaga Y."/>
            <person name="Zwiers L.-H."/>
            <person name="Turgeon B."/>
            <person name="Goodwin S."/>
            <person name="Spatafora J."/>
            <person name="Crous P."/>
            <person name="Grigoriev I."/>
        </authorList>
    </citation>
    <scope>NUCLEOTIDE SEQUENCE</scope>
    <source>
        <strain evidence="9">CBS 121739</strain>
    </source>
</reference>
<dbReference type="OrthoDB" id="1470350at2759"/>
<organism evidence="9 10">
    <name type="scientific">Pseudovirgaria hyperparasitica</name>
    <dbReference type="NCBI Taxonomy" id="470096"/>
    <lineage>
        <taxon>Eukaryota</taxon>
        <taxon>Fungi</taxon>
        <taxon>Dikarya</taxon>
        <taxon>Ascomycota</taxon>
        <taxon>Pezizomycotina</taxon>
        <taxon>Dothideomycetes</taxon>
        <taxon>Dothideomycetes incertae sedis</taxon>
        <taxon>Acrospermales</taxon>
        <taxon>Acrospermaceae</taxon>
        <taxon>Pseudovirgaria</taxon>
    </lineage>
</organism>
<evidence type="ECO:0000256" key="8">
    <source>
        <dbReference type="SAM" id="Phobius"/>
    </source>
</evidence>
<dbReference type="CDD" id="cd11058">
    <property type="entry name" value="CYP60B-like"/>
    <property type="match status" value="1"/>
</dbReference>
<evidence type="ECO:0000313" key="9">
    <source>
        <dbReference type="EMBL" id="KAF2756525.1"/>
    </source>
</evidence>
<dbReference type="AlphaFoldDB" id="A0A6A6W1U9"/>
<evidence type="ECO:0000256" key="2">
    <source>
        <dbReference type="ARBA" id="ARBA00010617"/>
    </source>
</evidence>
<keyword evidence="3 6" id="KW-0349">Heme</keyword>
<evidence type="ECO:0000256" key="4">
    <source>
        <dbReference type="ARBA" id="ARBA00022723"/>
    </source>
</evidence>
<keyword evidence="4 6" id="KW-0479">Metal-binding</keyword>
<dbReference type="GO" id="GO:0005506">
    <property type="term" value="F:iron ion binding"/>
    <property type="evidence" value="ECO:0007669"/>
    <property type="project" value="InterPro"/>
</dbReference>
<keyword evidence="8" id="KW-0812">Transmembrane</keyword>
<proteinExistence type="inferred from homology"/>
<dbReference type="PROSITE" id="PS00086">
    <property type="entry name" value="CYTOCHROME_P450"/>
    <property type="match status" value="1"/>
</dbReference>
<dbReference type="InterPro" id="IPR001128">
    <property type="entry name" value="Cyt_P450"/>
</dbReference>
<dbReference type="RefSeq" id="XP_033598976.1">
    <property type="nucleotide sequence ID" value="XM_033747195.1"/>
</dbReference>
<dbReference type="Proteomes" id="UP000799437">
    <property type="component" value="Unassembled WGS sequence"/>
</dbReference>
<sequence length="577" mass="64040">MSTGYTKEQDTPPPETDRSLAMFIRSTQLLWIILHLVATSNALFTDQSSQYFANILPRVIWASCTITALLLSILLLNAIWNAFYAPLSAYPGPLLARCSRLWYARAMIRGTLPYDIRDLHEKYGDVVRIAPDELSYASAQAWKDIYGFRKGLPEIPKDALFYGSMSSANLSLLGAGTERHAYFRSLLANGFAESRMRAEEDRVKEYCALFIKGLHDACDGGRKEVDLVKWLNFFSFDVTGALVYGKSFDCLTSGGNYHPWIEAMMGNQKFGALARTAKYFPGATSLLSALIPASLAAARRTHIQHATELASHRRALGSARHDLVERMASPESRVSDAEFVANTCTIVIAGSESTATLLSGLLYYVLRDAQVKARLAAEIRGVFESGSETEAAAAGGAVPVSAAKLGELKYMQACVAEALRVFPPFPGNFPRRTCVEEVIDGRAVPANTTVSIFHYSAYHLRRNFIRPDSFIPERWLDDFRFARDNTAVFQPFHIGPRNCIGRTLAYMEIRILLARLFLEFDVELAPRCADWHGLQKVYMGWERAPLWVSLTPRAGLAGKKGAGRGNGVERRVSFEGV</sequence>
<evidence type="ECO:0000256" key="5">
    <source>
        <dbReference type="ARBA" id="ARBA00023004"/>
    </source>
</evidence>
<dbReference type="InterPro" id="IPR050121">
    <property type="entry name" value="Cytochrome_P450_monoxygenase"/>
</dbReference>
<dbReference type="SUPFAM" id="SSF48264">
    <property type="entry name" value="Cytochrome P450"/>
    <property type="match status" value="1"/>
</dbReference>
<keyword evidence="7" id="KW-0560">Oxidoreductase</keyword>
<dbReference type="GO" id="GO:0016705">
    <property type="term" value="F:oxidoreductase activity, acting on paired donors, with incorporation or reduction of molecular oxygen"/>
    <property type="evidence" value="ECO:0007669"/>
    <property type="project" value="InterPro"/>
</dbReference>
<comment type="similarity">
    <text evidence="2 7">Belongs to the cytochrome P450 family.</text>
</comment>
<keyword evidence="7" id="KW-0503">Monooxygenase</keyword>
<dbReference type="InterPro" id="IPR002401">
    <property type="entry name" value="Cyt_P450_E_grp-I"/>
</dbReference>
<dbReference type="GO" id="GO:0004497">
    <property type="term" value="F:monooxygenase activity"/>
    <property type="evidence" value="ECO:0007669"/>
    <property type="project" value="UniProtKB-KW"/>
</dbReference>
<dbReference type="PRINTS" id="PR00463">
    <property type="entry name" value="EP450I"/>
</dbReference>
<keyword evidence="8" id="KW-0472">Membrane</keyword>
<evidence type="ECO:0000313" key="10">
    <source>
        <dbReference type="Proteomes" id="UP000799437"/>
    </source>
</evidence>
<protein>
    <submittedName>
        <fullName evidence="9">Cytochrome P450</fullName>
    </submittedName>
</protein>
<evidence type="ECO:0000256" key="7">
    <source>
        <dbReference type="RuleBase" id="RU000461"/>
    </source>
</evidence>
<keyword evidence="5 6" id="KW-0408">Iron</keyword>
<dbReference type="InterPro" id="IPR017972">
    <property type="entry name" value="Cyt_P450_CS"/>
</dbReference>
<dbReference type="PANTHER" id="PTHR24305:SF210">
    <property type="entry name" value="CYTOCHROME P450 MONOOXYGENASE ASQL-RELATED"/>
    <property type="match status" value="1"/>
</dbReference>
<dbReference type="GO" id="GO:0020037">
    <property type="term" value="F:heme binding"/>
    <property type="evidence" value="ECO:0007669"/>
    <property type="project" value="InterPro"/>
</dbReference>
<dbReference type="Pfam" id="PF00067">
    <property type="entry name" value="p450"/>
    <property type="match status" value="1"/>
</dbReference>